<feature type="region of interest" description="Disordered" evidence="9">
    <location>
        <begin position="1"/>
        <end position="112"/>
    </location>
</feature>
<evidence type="ECO:0000256" key="7">
    <source>
        <dbReference type="ARBA" id="ARBA00047899"/>
    </source>
</evidence>
<dbReference type="PANTHER" id="PTHR22967">
    <property type="entry name" value="SERINE/THREONINE PROTEIN KINASE"/>
    <property type="match status" value="1"/>
</dbReference>
<feature type="compositionally biased region" description="Low complexity" evidence="9">
    <location>
        <begin position="433"/>
        <end position="455"/>
    </location>
</feature>
<evidence type="ECO:0000256" key="1">
    <source>
        <dbReference type="ARBA" id="ARBA00012513"/>
    </source>
</evidence>
<proteinExistence type="predicted"/>
<feature type="compositionally biased region" description="Polar residues" evidence="9">
    <location>
        <begin position="495"/>
        <end position="513"/>
    </location>
</feature>
<dbReference type="GO" id="GO:0004674">
    <property type="term" value="F:protein serine/threonine kinase activity"/>
    <property type="evidence" value="ECO:0007669"/>
    <property type="project" value="UniProtKB-KW"/>
</dbReference>
<dbReference type="Proteomes" id="UP001388673">
    <property type="component" value="Unassembled WGS sequence"/>
</dbReference>
<evidence type="ECO:0000256" key="4">
    <source>
        <dbReference type="ARBA" id="ARBA00022741"/>
    </source>
</evidence>
<keyword evidence="3" id="KW-0808">Transferase</keyword>
<dbReference type="Pfam" id="PF00069">
    <property type="entry name" value="Pkinase"/>
    <property type="match status" value="1"/>
</dbReference>
<dbReference type="AlphaFoldDB" id="A0AAW0Z6H1"/>
<feature type="compositionally biased region" description="Polar residues" evidence="9">
    <location>
        <begin position="1119"/>
        <end position="1143"/>
    </location>
</feature>
<dbReference type="GO" id="GO:0007015">
    <property type="term" value="P:actin filament organization"/>
    <property type="evidence" value="ECO:0007669"/>
    <property type="project" value="TreeGrafter"/>
</dbReference>
<feature type="domain" description="Protein kinase" evidence="10">
    <location>
        <begin position="121"/>
        <end position="422"/>
    </location>
</feature>
<evidence type="ECO:0000256" key="6">
    <source>
        <dbReference type="ARBA" id="ARBA00022840"/>
    </source>
</evidence>
<accession>A0AAW0Z6H1</accession>
<comment type="caution">
    <text evidence="11">The sequence shown here is derived from an EMBL/GenBank/DDBJ whole genome shotgun (WGS) entry which is preliminary data.</text>
</comment>
<protein>
    <recommendedName>
        <fullName evidence="1">non-specific serine/threonine protein kinase</fullName>
        <ecNumber evidence="1">2.7.11.1</ecNumber>
    </recommendedName>
</protein>
<dbReference type="InterPro" id="IPR011009">
    <property type="entry name" value="Kinase-like_dom_sf"/>
</dbReference>
<dbReference type="InterPro" id="IPR000719">
    <property type="entry name" value="Prot_kinase_dom"/>
</dbReference>
<evidence type="ECO:0000313" key="12">
    <source>
        <dbReference type="Proteomes" id="UP001388673"/>
    </source>
</evidence>
<keyword evidence="5" id="KW-0418">Kinase</keyword>
<dbReference type="GeneID" id="92177554"/>
<keyword evidence="12" id="KW-1185">Reference proteome</keyword>
<dbReference type="PANTHER" id="PTHR22967:SF57">
    <property type="entry name" value="AUXILIN, ISOFORM A-RELATED"/>
    <property type="match status" value="1"/>
</dbReference>
<evidence type="ECO:0000313" key="11">
    <source>
        <dbReference type="EMBL" id="KAK8869726.1"/>
    </source>
</evidence>
<name>A0AAW0Z6H1_9TREE</name>
<feature type="compositionally biased region" description="Low complexity" evidence="9">
    <location>
        <begin position="1077"/>
        <end position="1090"/>
    </location>
</feature>
<dbReference type="GO" id="GO:0000147">
    <property type="term" value="P:actin cortical patch assembly"/>
    <property type="evidence" value="ECO:0007669"/>
    <property type="project" value="TreeGrafter"/>
</dbReference>
<feature type="compositionally biased region" description="Polar residues" evidence="9">
    <location>
        <begin position="839"/>
        <end position="863"/>
    </location>
</feature>
<keyword evidence="6" id="KW-0067">ATP-binding</keyword>
<evidence type="ECO:0000256" key="8">
    <source>
        <dbReference type="ARBA" id="ARBA00048679"/>
    </source>
</evidence>
<evidence type="ECO:0000256" key="2">
    <source>
        <dbReference type="ARBA" id="ARBA00022527"/>
    </source>
</evidence>
<feature type="compositionally biased region" description="Polar residues" evidence="9">
    <location>
        <begin position="1017"/>
        <end position="1027"/>
    </location>
</feature>
<dbReference type="EMBL" id="JBCAWK010000001">
    <property type="protein sequence ID" value="KAK8869726.1"/>
    <property type="molecule type" value="Genomic_DNA"/>
</dbReference>
<evidence type="ECO:0000256" key="9">
    <source>
        <dbReference type="SAM" id="MobiDB-lite"/>
    </source>
</evidence>
<dbReference type="GO" id="GO:0005737">
    <property type="term" value="C:cytoplasm"/>
    <property type="evidence" value="ECO:0007669"/>
    <property type="project" value="TreeGrafter"/>
</dbReference>
<organism evidence="11 12">
    <name type="scientific">Kwoniella newhampshirensis</name>
    <dbReference type="NCBI Taxonomy" id="1651941"/>
    <lineage>
        <taxon>Eukaryota</taxon>
        <taxon>Fungi</taxon>
        <taxon>Dikarya</taxon>
        <taxon>Basidiomycota</taxon>
        <taxon>Agaricomycotina</taxon>
        <taxon>Tremellomycetes</taxon>
        <taxon>Tremellales</taxon>
        <taxon>Cryptococcaceae</taxon>
        <taxon>Kwoniella</taxon>
    </lineage>
</organism>
<dbReference type="PROSITE" id="PS50011">
    <property type="entry name" value="PROTEIN_KINASE_DOM"/>
    <property type="match status" value="1"/>
</dbReference>
<feature type="region of interest" description="Disordered" evidence="9">
    <location>
        <begin position="1173"/>
        <end position="1192"/>
    </location>
</feature>
<feature type="compositionally biased region" description="Polar residues" evidence="9">
    <location>
        <begin position="50"/>
        <end position="72"/>
    </location>
</feature>
<comment type="catalytic activity">
    <reaction evidence="7">
        <text>L-threonyl-[protein] + ATP = O-phospho-L-threonyl-[protein] + ADP + H(+)</text>
        <dbReference type="Rhea" id="RHEA:46608"/>
        <dbReference type="Rhea" id="RHEA-COMP:11060"/>
        <dbReference type="Rhea" id="RHEA-COMP:11605"/>
        <dbReference type="ChEBI" id="CHEBI:15378"/>
        <dbReference type="ChEBI" id="CHEBI:30013"/>
        <dbReference type="ChEBI" id="CHEBI:30616"/>
        <dbReference type="ChEBI" id="CHEBI:61977"/>
        <dbReference type="ChEBI" id="CHEBI:456216"/>
        <dbReference type="EC" id="2.7.11.1"/>
    </reaction>
</comment>
<dbReference type="GO" id="GO:0005524">
    <property type="term" value="F:ATP binding"/>
    <property type="evidence" value="ECO:0007669"/>
    <property type="project" value="UniProtKB-KW"/>
</dbReference>
<dbReference type="Gene3D" id="1.10.510.10">
    <property type="entry name" value="Transferase(Phosphotransferase) domain 1"/>
    <property type="match status" value="1"/>
</dbReference>
<feature type="compositionally biased region" description="Low complexity" evidence="9">
    <location>
        <begin position="803"/>
        <end position="837"/>
    </location>
</feature>
<feature type="compositionally biased region" description="Low complexity" evidence="9">
    <location>
        <begin position="1"/>
        <end position="13"/>
    </location>
</feature>
<dbReference type="SUPFAM" id="SSF56112">
    <property type="entry name" value="Protein kinase-like (PK-like)"/>
    <property type="match status" value="1"/>
</dbReference>
<evidence type="ECO:0000256" key="3">
    <source>
        <dbReference type="ARBA" id="ARBA00022679"/>
    </source>
</evidence>
<feature type="compositionally biased region" description="Polar residues" evidence="9">
    <location>
        <begin position="713"/>
        <end position="736"/>
    </location>
</feature>
<dbReference type="KEGG" id="kne:92177554"/>
<keyword evidence="2" id="KW-0723">Serine/threonine-protein kinase</keyword>
<sequence>MYQSSYPASTSSPYPSPPPPPLDPYRASPIPVVPRQPYNTAFSPPPQPPNTFSQMAPGQSQRYQQYPPTHAQQHYARAPNGQFAYPHQQAPSPSLQPPPPPQRHKGTLAPGQIIRVGDQSVRIEKYLSEGGYAHVYLTTSDKPIYPPTKSAEKKGRWGEKGYTQHCLKRIAFEDDNVWVDVKKEIEVMKSLPPNRHLVQYLGSAHSRLPNGTHEVFILMEFVSGGGIIDLLNRRLRDRLKEIEILNIFTDVCEAVAAMHALKQPLLHRDLKIENVLSQPTSIAPTPQRPSPVLFKLCDFGSTTFPADRPPSSKIEADALAMDLNKHTTLQYRSPEMVEPMLGLPVGLPSDVWALGCLLYKLCYYTTPFEEHGPLAIVNAKYTFPPVPSYSPRLQHLIASMLVEQPIRRPTVFEVLKTAHEMSGTKPQVDYPTPSRSLPEPSQQSQQQSNSSVQPSNLLDFTSSSSPIDKTPVMQPSLASTVQPQRRGRPTREPSSKSLATQAMQQSPSQTPHAASSGRIKQPVPRLQVTGDKPAVPSASSPKLDAFGMPTMASSSSQATERGFGDSFAASKASLPTGQSRFGSALPRPPSGYGSSFGVAKTPSTSARSSPKPDLKHLPSSASLAKSTEPLPASASSVKPSDVPSPTADGDTSFETRFPSIETLSTSDAFSPPLPATTKPENLISPVTSPPTSRPAFHTQASMMGNLTGGDLSASKSTSAPVPSNGSVQPRSTQVTGTAFKGIQGGFRSPSSLQKKTDYFGQSVPAHKSDASPSMSDVAEAKTPIPRDLMSEEGSNELQVPSILPGRSLSPLSVSSSSSVRPLSSPSASASAGLMPASGHSRSLLPTTDASKPTFNIMSEQWSPLENMRSKEQTVQQEKGLAEMDSSDDDEGPENASGPSRRRRSSAKDRSPTKVMPTKSATIAVPTDSAYRPIANRTISSERTRPQSMFSMPSASSTKSISAFPPLLREGSSGPDAERPRHARKGSITDIVSKYESLHVAKPSTSNVSGLDERHRPSVQSVPPTSANGLGRKPSVASKPQGLRKPSVDAATQKATEKSLSHTLATSPTSPDSPPKPKVAAKQAPAIIAPKPVRHSTTMVPVAEAYSKSSSGRSFPVTKPKSTPLVTNSASASQPTPSRDTIANDTADRSARDSASASPEKQQPVNMLIQRWNKGEVSNSAANLAKAKRGGYV</sequence>
<keyword evidence="4" id="KW-0547">Nucleotide-binding</keyword>
<feature type="compositionally biased region" description="Polar residues" evidence="9">
    <location>
        <begin position="945"/>
        <end position="960"/>
    </location>
</feature>
<feature type="compositionally biased region" description="Polar residues" evidence="9">
    <location>
        <begin position="456"/>
        <end position="467"/>
    </location>
</feature>
<evidence type="ECO:0000256" key="5">
    <source>
        <dbReference type="ARBA" id="ARBA00022777"/>
    </source>
</evidence>
<gene>
    <name evidence="11" type="ORF">IAR55_000294</name>
</gene>
<dbReference type="RefSeq" id="XP_066805972.1">
    <property type="nucleotide sequence ID" value="XM_066943430.1"/>
</dbReference>
<dbReference type="SMART" id="SM00220">
    <property type="entry name" value="S_TKc"/>
    <property type="match status" value="1"/>
</dbReference>
<comment type="catalytic activity">
    <reaction evidence="8">
        <text>L-seryl-[protein] + ATP = O-phospho-L-seryl-[protein] + ADP + H(+)</text>
        <dbReference type="Rhea" id="RHEA:17989"/>
        <dbReference type="Rhea" id="RHEA-COMP:9863"/>
        <dbReference type="Rhea" id="RHEA-COMP:11604"/>
        <dbReference type="ChEBI" id="CHEBI:15378"/>
        <dbReference type="ChEBI" id="CHEBI:29999"/>
        <dbReference type="ChEBI" id="CHEBI:30616"/>
        <dbReference type="ChEBI" id="CHEBI:83421"/>
        <dbReference type="ChEBI" id="CHEBI:456216"/>
        <dbReference type="EC" id="2.7.11.1"/>
    </reaction>
</comment>
<evidence type="ECO:0000259" key="10">
    <source>
        <dbReference type="PROSITE" id="PS50011"/>
    </source>
</evidence>
<dbReference type="EC" id="2.7.11.1" evidence="1"/>
<feature type="region of interest" description="Disordered" evidence="9">
    <location>
        <begin position="421"/>
        <end position="1166"/>
    </location>
</feature>
<feature type="compositionally biased region" description="Pro residues" evidence="9">
    <location>
        <begin position="14"/>
        <end position="23"/>
    </location>
</feature>
<reference evidence="11 12" key="1">
    <citation type="journal article" date="2024" name="bioRxiv">
        <title>Comparative genomics of Cryptococcus and Kwoniella reveals pathogenesis evolution and contrasting karyotype dynamics via intercentromeric recombination or chromosome fusion.</title>
        <authorList>
            <person name="Coelho M.A."/>
            <person name="David-Palma M."/>
            <person name="Shea T."/>
            <person name="Bowers K."/>
            <person name="McGinley-Smith S."/>
            <person name="Mohammad A.W."/>
            <person name="Gnirke A."/>
            <person name="Yurkov A.M."/>
            <person name="Nowrousian M."/>
            <person name="Sun S."/>
            <person name="Cuomo C.A."/>
            <person name="Heitman J."/>
        </authorList>
    </citation>
    <scope>NUCLEOTIDE SEQUENCE [LARGE SCALE GENOMIC DNA]</scope>
    <source>
        <strain evidence="11 12">CBS 13917</strain>
    </source>
</reference>